<evidence type="ECO:0000313" key="3">
    <source>
        <dbReference type="Proteomes" id="UP000593594"/>
    </source>
</evidence>
<name>A0A7S8C507_9HYPH</name>
<evidence type="ECO:0000313" key="2">
    <source>
        <dbReference type="EMBL" id="QPC43473.1"/>
    </source>
</evidence>
<dbReference type="KEGG" id="kmn:HW532_12680"/>
<reference evidence="2 3" key="1">
    <citation type="submission" date="2020-06" db="EMBL/GenBank/DDBJ databases">
        <title>Genome sequence of 2 isolates from Red Sea Mangroves.</title>
        <authorList>
            <person name="Sefrji F."/>
            <person name="Michoud G."/>
            <person name="Merlino G."/>
            <person name="Daffonchio D."/>
        </authorList>
    </citation>
    <scope>NUCLEOTIDE SEQUENCE [LARGE SCALE GENOMIC DNA]</scope>
    <source>
        <strain evidence="2 3">R1DC25</strain>
    </source>
</reference>
<dbReference type="RefSeq" id="WP_213160837.1">
    <property type="nucleotide sequence ID" value="NZ_CP058214.1"/>
</dbReference>
<dbReference type="EMBL" id="CP058214">
    <property type="protein sequence ID" value="QPC43473.1"/>
    <property type="molecule type" value="Genomic_DNA"/>
</dbReference>
<evidence type="ECO:0000256" key="1">
    <source>
        <dbReference type="SAM" id="Phobius"/>
    </source>
</evidence>
<feature type="transmembrane region" description="Helical" evidence="1">
    <location>
        <begin position="6"/>
        <end position="26"/>
    </location>
</feature>
<gene>
    <name evidence="2" type="ORF">HW532_12680</name>
</gene>
<keyword evidence="1" id="KW-0812">Transmembrane</keyword>
<keyword evidence="1" id="KW-0472">Membrane</keyword>
<sequence length="153" mass="17499">MNFSDVIATIALLVSLGAAGMTFWFYRRQLALIDTQERLNRRLIEKSDADDIAARRADVGAKLIGVGDNKYRVRVFNRGKASARNITIEFPYGNDLIPDHEIREKIPMEMLDQDAYFDLLAAIFVSSPRKQDVLLRWADDYSDNNEKKCILTL</sequence>
<accession>A0A7S8C507</accession>
<protein>
    <submittedName>
        <fullName evidence="2">Uncharacterized protein</fullName>
    </submittedName>
</protein>
<dbReference type="AlphaFoldDB" id="A0A7S8C507"/>
<keyword evidence="1" id="KW-1133">Transmembrane helix</keyword>
<organism evidence="2 3">
    <name type="scientific">Kaustia mangrovi</name>
    <dbReference type="NCBI Taxonomy" id="2593653"/>
    <lineage>
        <taxon>Bacteria</taxon>
        <taxon>Pseudomonadati</taxon>
        <taxon>Pseudomonadota</taxon>
        <taxon>Alphaproteobacteria</taxon>
        <taxon>Hyphomicrobiales</taxon>
        <taxon>Parvibaculaceae</taxon>
        <taxon>Kaustia</taxon>
    </lineage>
</organism>
<proteinExistence type="predicted"/>
<keyword evidence="3" id="KW-1185">Reference proteome</keyword>
<dbReference type="Proteomes" id="UP000593594">
    <property type="component" value="Chromosome"/>
</dbReference>